<accession>A0A6J4LFK0</accession>
<proteinExistence type="predicted"/>
<evidence type="ECO:0000256" key="1">
    <source>
        <dbReference type="SAM" id="MobiDB-lite"/>
    </source>
</evidence>
<feature type="region of interest" description="Disordered" evidence="1">
    <location>
        <begin position="1"/>
        <end position="21"/>
    </location>
</feature>
<feature type="non-terminal residue" evidence="2">
    <location>
        <position position="21"/>
    </location>
</feature>
<dbReference type="EMBL" id="CADCUI010000004">
    <property type="protein sequence ID" value="CAA9327618.1"/>
    <property type="molecule type" value="Genomic_DNA"/>
</dbReference>
<gene>
    <name evidence="2" type="ORF">AVDCRST_MAG34-70</name>
</gene>
<evidence type="ECO:0000313" key="2">
    <source>
        <dbReference type="EMBL" id="CAA9327618.1"/>
    </source>
</evidence>
<reference evidence="2" key="1">
    <citation type="submission" date="2020-02" db="EMBL/GenBank/DDBJ databases">
        <authorList>
            <person name="Meier V. D."/>
        </authorList>
    </citation>
    <scope>NUCLEOTIDE SEQUENCE</scope>
    <source>
        <strain evidence="2">AVDCRST_MAG34</strain>
    </source>
</reference>
<organism evidence="2">
    <name type="scientific">uncultured Nocardioidaceae bacterium</name>
    <dbReference type="NCBI Taxonomy" id="253824"/>
    <lineage>
        <taxon>Bacteria</taxon>
        <taxon>Bacillati</taxon>
        <taxon>Actinomycetota</taxon>
        <taxon>Actinomycetes</taxon>
        <taxon>Propionibacteriales</taxon>
        <taxon>Nocardioidaceae</taxon>
        <taxon>environmental samples</taxon>
    </lineage>
</organism>
<feature type="non-terminal residue" evidence="2">
    <location>
        <position position="1"/>
    </location>
</feature>
<dbReference type="AlphaFoldDB" id="A0A6J4LFK0"/>
<protein>
    <submittedName>
        <fullName evidence="2">Uncharacterized protein</fullName>
    </submittedName>
</protein>
<sequence>SWSSGRRTRDPARCAAAGSSS</sequence>
<name>A0A6J4LFK0_9ACTN</name>